<reference evidence="21" key="1">
    <citation type="journal article" date="2019" name="Int. J. Syst. Evol. Microbiol.">
        <title>The Global Catalogue of Microorganisms (GCM) 10K type strain sequencing project: providing services to taxonomists for standard genome sequencing and annotation.</title>
        <authorList>
            <consortium name="The Broad Institute Genomics Platform"/>
            <consortium name="The Broad Institute Genome Sequencing Center for Infectious Disease"/>
            <person name="Wu L."/>
            <person name="Ma J."/>
        </authorList>
    </citation>
    <scope>NUCLEOTIDE SEQUENCE [LARGE SCALE GENOMIC DNA]</scope>
    <source>
        <strain evidence="21">JCM 17925</strain>
    </source>
</reference>
<comment type="subcellular location">
    <subcellularLocation>
        <location evidence="1">Cell outer membrane</location>
        <topology evidence="1">Multi-pass membrane protein</topology>
    </subcellularLocation>
</comment>
<dbReference type="EMBL" id="BAABHB010000003">
    <property type="protein sequence ID" value="GAA4404366.1"/>
    <property type="molecule type" value="Genomic_DNA"/>
</dbReference>
<evidence type="ECO:0000256" key="10">
    <source>
        <dbReference type="ARBA" id="ARBA00023114"/>
    </source>
</evidence>
<evidence type="ECO:0000256" key="8">
    <source>
        <dbReference type="ARBA" id="ARBA00023047"/>
    </source>
</evidence>
<keyword evidence="10" id="KW-0626">Porin</keyword>
<evidence type="ECO:0000256" key="15">
    <source>
        <dbReference type="SAM" id="MobiDB-lite"/>
    </source>
</evidence>
<dbReference type="Proteomes" id="UP001500936">
    <property type="component" value="Unassembled WGS sequence"/>
</dbReference>
<organism evidence="20 21">
    <name type="scientific">Nibrella viscosa</name>
    <dbReference type="NCBI Taxonomy" id="1084524"/>
    <lineage>
        <taxon>Bacteria</taxon>
        <taxon>Pseudomonadati</taxon>
        <taxon>Bacteroidota</taxon>
        <taxon>Cytophagia</taxon>
        <taxon>Cytophagales</taxon>
        <taxon>Spirosomataceae</taxon>
        <taxon>Nibrella</taxon>
    </lineage>
</organism>
<feature type="domain" description="Polysaccharide export protein N-terminal" evidence="17">
    <location>
        <begin position="157"/>
        <end position="225"/>
    </location>
</feature>
<evidence type="ECO:0000313" key="21">
    <source>
        <dbReference type="Proteomes" id="UP001500936"/>
    </source>
</evidence>
<protein>
    <submittedName>
        <fullName evidence="20">SLBB domain-containing protein</fullName>
    </submittedName>
</protein>
<evidence type="ECO:0000256" key="3">
    <source>
        <dbReference type="ARBA" id="ARBA00022448"/>
    </source>
</evidence>
<accession>A0ABP8KCY2</accession>
<dbReference type="PANTHER" id="PTHR33619:SF3">
    <property type="entry name" value="POLYSACCHARIDE EXPORT PROTEIN GFCE-RELATED"/>
    <property type="match status" value="1"/>
</dbReference>
<keyword evidence="13" id="KW-0998">Cell outer membrane</keyword>
<dbReference type="Pfam" id="PF02563">
    <property type="entry name" value="Poly_export"/>
    <property type="match status" value="1"/>
</dbReference>
<proteinExistence type="inferred from homology"/>
<keyword evidence="9" id="KW-0406">Ion transport</keyword>
<keyword evidence="5" id="KW-0762">Sugar transport</keyword>
<dbReference type="InterPro" id="IPR019554">
    <property type="entry name" value="Soluble_ligand-bd"/>
</dbReference>
<keyword evidence="16" id="KW-1133">Transmembrane helix</keyword>
<comment type="similarity">
    <text evidence="2">Belongs to the BexD/CtrA/VexA family.</text>
</comment>
<dbReference type="PANTHER" id="PTHR33619">
    <property type="entry name" value="POLYSACCHARIDE EXPORT PROTEIN GFCE-RELATED"/>
    <property type="match status" value="1"/>
</dbReference>
<feature type="compositionally biased region" description="Polar residues" evidence="15">
    <location>
        <begin position="46"/>
        <end position="56"/>
    </location>
</feature>
<keyword evidence="12" id="KW-0564">Palmitate</keyword>
<feature type="compositionally biased region" description="Polar residues" evidence="15">
    <location>
        <begin position="83"/>
        <end position="93"/>
    </location>
</feature>
<keyword evidence="8" id="KW-0625">Polysaccharide transport</keyword>
<dbReference type="Pfam" id="PF22461">
    <property type="entry name" value="SLBB_2"/>
    <property type="match status" value="1"/>
</dbReference>
<feature type="domain" description="Soluble ligand binding" evidence="18">
    <location>
        <begin position="335"/>
        <end position="383"/>
    </location>
</feature>
<feature type="transmembrane region" description="Helical" evidence="16">
    <location>
        <begin position="814"/>
        <end position="835"/>
    </location>
</feature>
<evidence type="ECO:0000313" key="20">
    <source>
        <dbReference type="EMBL" id="GAA4404366.1"/>
    </source>
</evidence>
<keyword evidence="7" id="KW-0732">Signal</keyword>
<feature type="domain" description="Soluble ligand binding" evidence="18">
    <location>
        <begin position="730"/>
        <end position="772"/>
    </location>
</feature>
<feature type="domain" description="SLBB" evidence="19">
    <location>
        <begin position="251"/>
        <end position="326"/>
    </location>
</feature>
<feature type="compositionally biased region" description="Low complexity" evidence="15">
    <location>
        <begin position="57"/>
        <end position="82"/>
    </location>
</feature>
<keyword evidence="11 16" id="KW-0472">Membrane</keyword>
<evidence type="ECO:0000256" key="14">
    <source>
        <dbReference type="ARBA" id="ARBA00023288"/>
    </source>
</evidence>
<keyword evidence="21" id="KW-1185">Reference proteome</keyword>
<evidence type="ECO:0000256" key="4">
    <source>
        <dbReference type="ARBA" id="ARBA00022452"/>
    </source>
</evidence>
<keyword evidence="14" id="KW-0449">Lipoprotein</keyword>
<dbReference type="InterPro" id="IPR003715">
    <property type="entry name" value="Poly_export_N"/>
</dbReference>
<feature type="domain" description="Soluble ligand binding" evidence="18">
    <location>
        <begin position="418"/>
        <end position="461"/>
    </location>
</feature>
<evidence type="ECO:0000256" key="5">
    <source>
        <dbReference type="ARBA" id="ARBA00022597"/>
    </source>
</evidence>
<evidence type="ECO:0000256" key="11">
    <source>
        <dbReference type="ARBA" id="ARBA00023136"/>
    </source>
</evidence>
<dbReference type="InterPro" id="IPR054765">
    <property type="entry name" value="SLBB_dom"/>
</dbReference>
<evidence type="ECO:0000256" key="12">
    <source>
        <dbReference type="ARBA" id="ARBA00023139"/>
    </source>
</evidence>
<dbReference type="RefSeq" id="WP_345266850.1">
    <property type="nucleotide sequence ID" value="NZ_BAABHB010000003.1"/>
</dbReference>
<keyword evidence="4" id="KW-1134">Transmembrane beta strand</keyword>
<comment type="caution">
    <text evidence="20">The sequence shown here is derived from an EMBL/GenBank/DDBJ whole genome shotgun (WGS) entry which is preliminary data.</text>
</comment>
<sequence>MLSGNLLGQAVPAPATPAPSSTPSTLPGNLPRNLPTQGLPGRPVPGQTSPQNPAGRSTSGQPQPSTQSAPGQQPQTGRTQTQLSNQNGANPTGTDFEIQAQEDQKAKNQLTSDELQEQGYEAAREREKQEIRRKLFGFEIFNNPAYQETFAPNLNMATPQNYQVGPGDQLNIRLYGYSEADFSQTVSPEGNIYLANQTGIGPVSVVGLSIEAAKTRIIDRLSKKFVGLRNSTYGPQNTYLELTLGNIRSIRVSVLGEAVKPGTYSISSLSTAMNAIYQSGGPNELGSFRKVQVIRNNKVIATLDLYDLLLLGVQRNDVRLRDNDNIRFQTFEKRVEITGPVKRNKTFEMLPDEHLGKLLYFAGGFSANAYKSRIKITRLTDRERKVIDVASEQFDTFTLQDGDQVMVEQILDRFENQVTIEGAVFRPGQYSLDQNKTLKQLIATADGLKGDAFTGRITIVRTREDLAIETITVNYADIINGTREDIPLQREDNIVIPSRFNLAEPATIIIQGEINNAADYITMPYMANMTLEDLILRVGGLKESAASSQIEVVRRKKDVDPKSTTAEVAETYRISINRDLSINPGESKFLLEPFDQITVRRSPNYQVQTYARVEGEVIVPGNYPIRSKDQKVSDLVNMAGGLTPYAYIEGATLVRSIQLSPEEIAQQQRSIAEVADDARKSVVRVDPLATGKQEAIGINLKRILANPGSTEDMLIQENDVLRIPKRLETVRLQGEVLLPNTVKFRPSQTFQDYIAQAGGFTAKSQRRKAFVVYANGSVDRTRKFMFFNIYPRIEPGSEIIVPTRTTNPLTPQQVLGQATAITSSVMTLITLILAYRTIR</sequence>
<evidence type="ECO:0000256" key="9">
    <source>
        <dbReference type="ARBA" id="ARBA00023065"/>
    </source>
</evidence>
<evidence type="ECO:0000256" key="1">
    <source>
        <dbReference type="ARBA" id="ARBA00004571"/>
    </source>
</evidence>
<gene>
    <name evidence="20" type="ORF">GCM10023187_21560</name>
</gene>
<dbReference type="InterPro" id="IPR049712">
    <property type="entry name" value="Poly_export"/>
</dbReference>
<feature type="domain" description="Soluble ligand binding" evidence="18">
    <location>
        <begin position="611"/>
        <end position="655"/>
    </location>
</feature>
<evidence type="ECO:0000256" key="2">
    <source>
        <dbReference type="ARBA" id="ARBA00009450"/>
    </source>
</evidence>
<evidence type="ECO:0000256" key="6">
    <source>
        <dbReference type="ARBA" id="ARBA00022692"/>
    </source>
</evidence>
<evidence type="ECO:0000256" key="16">
    <source>
        <dbReference type="SAM" id="Phobius"/>
    </source>
</evidence>
<dbReference type="Gene3D" id="3.10.560.10">
    <property type="entry name" value="Outer membrane lipoprotein wza domain like"/>
    <property type="match status" value="6"/>
</dbReference>
<evidence type="ECO:0000256" key="13">
    <source>
        <dbReference type="ARBA" id="ARBA00023237"/>
    </source>
</evidence>
<dbReference type="Pfam" id="PF10531">
    <property type="entry name" value="SLBB"/>
    <property type="match status" value="4"/>
</dbReference>
<evidence type="ECO:0000259" key="18">
    <source>
        <dbReference type="Pfam" id="PF10531"/>
    </source>
</evidence>
<name>A0ABP8KCY2_9BACT</name>
<keyword evidence="6 16" id="KW-0812">Transmembrane</keyword>
<feature type="region of interest" description="Disordered" evidence="15">
    <location>
        <begin position="1"/>
        <end position="126"/>
    </location>
</feature>
<evidence type="ECO:0000259" key="17">
    <source>
        <dbReference type="Pfam" id="PF02563"/>
    </source>
</evidence>
<keyword evidence="3" id="KW-0813">Transport</keyword>
<evidence type="ECO:0000259" key="19">
    <source>
        <dbReference type="Pfam" id="PF22461"/>
    </source>
</evidence>
<evidence type="ECO:0000256" key="7">
    <source>
        <dbReference type="ARBA" id="ARBA00022729"/>
    </source>
</evidence>